<dbReference type="RefSeq" id="XP_007392645.1">
    <property type="nucleotide sequence ID" value="XM_007392583.1"/>
</dbReference>
<evidence type="ECO:0000313" key="2">
    <source>
        <dbReference type="EMBL" id="EKM60100.1"/>
    </source>
</evidence>
<gene>
    <name evidence="2" type="ORF">PHACADRAFT_206298</name>
</gene>
<evidence type="ECO:0000313" key="3">
    <source>
        <dbReference type="Proteomes" id="UP000008370"/>
    </source>
</evidence>
<evidence type="ECO:0000256" key="1">
    <source>
        <dbReference type="SAM" id="MobiDB-lite"/>
    </source>
</evidence>
<reference evidence="2 3" key="1">
    <citation type="journal article" date="2012" name="BMC Genomics">
        <title>Comparative genomics of the white-rot fungi, Phanerochaete carnosa and P. chrysosporium, to elucidate the genetic basis of the distinct wood types they colonize.</title>
        <authorList>
            <person name="Suzuki H."/>
            <person name="MacDonald J."/>
            <person name="Syed K."/>
            <person name="Salamov A."/>
            <person name="Hori C."/>
            <person name="Aerts A."/>
            <person name="Henrissat B."/>
            <person name="Wiebenga A."/>
            <person name="vanKuyk P.A."/>
            <person name="Barry K."/>
            <person name="Lindquist E."/>
            <person name="LaButti K."/>
            <person name="Lapidus A."/>
            <person name="Lucas S."/>
            <person name="Coutinho P."/>
            <person name="Gong Y."/>
            <person name="Samejima M."/>
            <person name="Mahadevan R."/>
            <person name="Abou-Zaid M."/>
            <person name="de Vries R.P."/>
            <person name="Igarashi K."/>
            <person name="Yadav J.S."/>
            <person name="Grigoriev I.V."/>
            <person name="Master E.R."/>
        </authorList>
    </citation>
    <scope>NUCLEOTIDE SEQUENCE [LARGE SCALE GENOMIC DNA]</scope>
    <source>
        <strain evidence="2 3">HHB-10118-sp</strain>
    </source>
</reference>
<dbReference type="KEGG" id="pco:PHACADRAFT_206298"/>
<feature type="compositionally biased region" description="Basic residues" evidence="1">
    <location>
        <begin position="1"/>
        <end position="10"/>
    </location>
</feature>
<feature type="region of interest" description="Disordered" evidence="1">
    <location>
        <begin position="1"/>
        <end position="39"/>
    </location>
</feature>
<name>K5WL02_PHACS</name>
<protein>
    <submittedName>
        <fullName evidence="2">Uncharacterized protein</fullName>
    </submittedName>
</protein>
<dbReference type="EMBL" id="JH930469">
    <property type="protein sequence ID" value="EKM60100.1"/>
    <property type="molecule type" value="Genomic_DNA"/>
</dbReference>
<dbReference type="HOGENOM" id="CLU_2334333_0_0_1"/>
<feature type="compositionally biased region" description="Basic and acidic residues" evidence="1">
    <location>
        <begin position="28"/>
        <end position="37"/>
    </location>
</feature>
<dbReference type="AlphaFoldDB" id="K5WL02"/>
<organism evidence="2 3">
    <name type="scientific">Phanerochaete carnosa (strain HHB-10118-sp)</name>
    <name type="common">White-rot fungus</name>
    <name type="synonym">Peniophora carnosa</name>
    <dbReference type="NCBI Taxonomy" id="650164"/>
    <lineage>
        <taxon>Eukaryota</taxon>
        <taxon>Fungi</taxon>
        <taxon>Dikarya</taxon>
        <taxon>Basidiomycota</taxon>
        <taxon>Agaricomycotina</taxon>
        <taxon>Agaricomycetes</taxon>
        <taxon>Polyporales</taxon>
        <taxon>Phanerochaetaceae</taxon>
        <taxon>Phanerochaete</taxon>
    </lineage>
</organism>
<dbReference type="GeneID" id="18912461"/>
<sequence>MLRHYAIRARGHSDASSSRRPPTPVRIPDFHAPSEHVRQHRISRRFARVQSSVRLGQDDVSRPMMTVGEATEDVAQVCDQDIAAFTTHSIASQEDWSR</sequence>
<keyword evidence="3" id="KW-1185">Reference proteome</keyword>
<dbReference type="Proteomes" id="UP000008370">
    <property type="component" value="Unassembled WGS sequence"/>
</dbReference>
<dbReference type="InParanoid" id="K5WL02"/>
<accession>K5WL02</accession>
<proteinExistence type="predicted"/>